<gene>
    <name evidence="1" type="ORF">GCM10009750_12540</name>
</gene>
<evidence type="ECO:0000313" key="1">
    <source>
        <dbReference type="EMBL" id="GAA1830224.1"/>
    </source>
</evidence>
<organism evidence="1 2">
    <name type="scientific">Agromyces salentinus</name>
    <dbReference type="NCBI Taxonomy" id="269421"/>
    <lineage>
        <taxon>Bacteria</taxon>
        <taxon>Bacillati</taxon>
        <taxon>Actinomycetota</taxon>
        <taxon>Actinomycetes</taxon>
        <taxon>Micrococcales</taxon>
        <taxon>Microbacteriaceae</taxon>
        <taxon>Agromyces</taxon>
    </lineage>
</organism>
<sequence>MDDEIQLISDGDGLAVIGDPMAIDRFLVSQGLQAKDLGMQRLSPALGTAAGMAQVGSEIAANSGRWMKLTEESARVAKLLPKVQNSASGNVHATLRSQNGQFAKNLQFVKGHSSLLTNPALLAGAAGLMAQIAMQQAMEEITEYLAIIDEKVDDVLRAQKDAVLADMIGVHLVIEESMTIREHTGRVSDVTWSKVQATPATIARTQAYALRQLDALAEKLESKSQVGDLAKAAKDAEVKTQEWLAVLARCFQLQDAIAVLELDRLLDASPDELHRHRIALRAARKNRLDLISRSTVGLVSRMHAAAGTANTKVLLHPTASRAVVHSSNHVSTVIVDFHGRLGIDRGLESLEAKRWVDAATEVKDKVLVTGAGGVDVARRVGNGTLERAKSASGKLSSGLADRALRLRGGRDEPKDEV</sequence>
<dbReference type="Proteomes" id="UP001501746">
    <property type="component" value="Unassembled WGS sequence"/>
</dbReference>
<dbReference type="EMBL" id="BAAANK010000003">
    <property type="protein sequence ID" value="GAA1830224.1"/>
    <property type="molecule type" value="Genomic_DNA"/>
</dbReference>
<keyword evidence="2" id="KW-1185">Reference proteome</keyword>
<proteinExistence type="predicted"/>
<dbReference type="RefSeq" id="WP_157428834.1">
    <property type="nucleotide sequence ID" value="NZ_BAAANK010000003.1"/>
</dbReference>
<comment type="caution">
    <text evidence="1">The sequence shown here is derived from an EMBL/GenBank/DDBJ whole genome shotgun (WGS) entry which is preliminary data.</text>
</comment>
<protein>
    <submittedName>
        <fullName evidence="1">Uncharacterized protein</fullName>
    </submittedName>
</protein>
<evidence type="ECO:0000313" key="2">
    <source>
        <dbReference type="Proteomes" id="UP001501746"/>
    </source>
</evidence>
<name>A0ABP4YW91_9MICO</name>
<reference evidence="2" key="1">
    <citation type="journal article" date="2019" name="Int. J. Syst. Evol. Microbiol.">
        <title>The Global Catalogue of Microorganisms (GCM) 10K type strain sequencing project: providing services to taxonomists for standard genome sequencing and annotation.</title>
        <authorList>
            <consortium name="The Broad Institute Genomics Platform"/>
            <consortium name="The Broad Institute Genome Sequencing Center for Infectious Disease"/>
            <person name="Wu L."/>
            <person name="Ma J."/>
        </authorList>
    </citation>
    <scope>NUCLEOTIDE SEQUENCE [LARGE SCALE GENOMIC DNA]</scope>
    <source>
        <strain evidence="2">JCM 14323</strain>
    </source>
</reference>
<accession>A0ABP4YW91</accession>